<evidence type="ECO:0008006" key="4">
    <source>
        <dbReference type="Google" id="ProtNLM"/>
    </source>
</evidence>
<dbReference type="Proteomes" id="UP000297951">
    <property type="component" value="Unassembled WGS sequence"/>
</dbReference>
<name>A0A4Y9F7T9_9MICC</name>
<feature type="signal peptide" evidence="1">
    <location>
        <begin position="1"/>
        <end position="26"/>
    </location>
</feature>
<organism evidence="2 3">
    <name type="scientific">Rothia nasimurium</name>
    <dbReference type="NCBI Taxonomy" id="85336"/>
    <lineage>
        <taxon>Bacteria</taxon>
        <taxon>Bacillati</taxon>
        <taxon>Actinomycetota</taxon>
        <taxon>Actinomycetes</taxon>
        <taxon>Micrococcales</taxon>
        <taxon>Micrococcaceae</taxon>
        <taxon>Rothia</taxon>
    </lineage>
</organism>
<protein>
    <recommendedName>
        <fullName evidence="4">Secreted protein</fullName>
    </recommendedName>
</protein>
<dbReference type="OrthoDB" id="9891897at2"/>
<evidence type="ECO:0000313" key="2">
    <source>
        <dbReference type="EMBL" id="TFU23426.1"/>
    </source>
</evidence>
<evidence type="ECO:0000256" key="1">
    <source>
        <dbReference type="SAM" id="SignalP"/>
    </source>
</evidence>
<sequence length="206" mass="21172">MLRNATKGLVAIALCGGMLVSGGVPAGAINTGNDEVSTVSLADTSNLIYLSEPELKEIGLTKHDAEQLTSEVMAIIEKEKAAGNISEEDANVFSGLLLETPVNESGTQVRALPIWAAAAIVGCAGSVALGEGKDQVKNALKEGKSVDEASDIAIGVAVDCVFGAIPGGAAGAAVKNTLTKPVKDSLRPHVKKVVADMEKRYKNGEF</sequence>
<evidence type="ECO:0000313" key="3">
    <source>
        <dbReference type="Proteomes" id="UP000297951"/>
    </source>
</evidence>
<dbReference type="EMBL" id="SPQC01000008">
    <property type="protein sequence ID" value="TFU23426.1"/>
    <property type="molecule type" value="Genomic_DNA"/>
</dbReference>
<dbReference type="AlphaFoldDB" id="A0A4Y9F7T9"/>
<comment type="caution">
    <text evidence="2">The sequence shown here is derived from an EMBL/GenBank/DDBJ whole genome shotgun (WGS) entry which is preliminary data.</text>
</comment>
<reference evidence="2 3" key="1">
    <citation type="submission" date="2019-03" db="EMBL/GenBank/DDBJ databases">
        <title>Diversity of the mouse oral microbiome.</title>
        <authorList>
            <person name="Joseph S."/>
            <person name="Aduse-Opoku J."/>
            <person name="Curtis M."/>
            <person name="Wade W."/>
            <person name="Hashim A."/>
        </authorList>
    </citation>
    <scope>NUCLEOTIDE SEQUENCE [LARGE SCALE GENOMIC DNA]</scope>
    <source>
        <strain evidence="3">irhom_31</strain>
    </source>
</reference>
<accession>A0A4Y9F7T9</accession>
<keyword evidence="1" id="KW-0732">Signal</keyword>
<gene>
    <name evidence="2" type="ORF">E4U03_03550</name>
</gene>
<feature type="chain" id="PRO_5039099959" description="Secreted protein" evidence="1">
    <location>
        <begin position="27"/>
        <end position="206"/>
    </location>
</feature>
<proteinExistence type="predicted"/>
<dbReference type="RefSeq" id="WP_135011615.1">
    <property type="nucleotide sequence ID" value="NZ_JADGLK010000008.1"/>
</dbReference>